<gene>
    <name evidence="4" type="ORF">D910_03843</name>
</gene>
<sequence length="158" mass="17212">MPITAADINKMFRTAKYFDGVLNKASIYWNMLQRKVTLNMLSEVNVTALANGKCTAELTLEEEHTNIMGGLHGGLSATLVDCISSYALVSKTSLPHVSVHINTEYIKGAKLGDQIEIFGNTVKMGKSLAFLEVLIKDKNTGALLVKGSHTKFLLAPKE</sequence>
<accession>U4U760</accession>
<feature type="domain" description="Thioesterase" evidence="3">
    <location>
        <begin position="68"/>
        <end position="140"/>
    </location>
</feature>
<evidence type="ECO:0000313" key="4">
    <source>
        <dbReference type="EMBL" id="ERL86436.1"/>
    </source>
</evidence>
<dbReference type="Gene3D" id="3.10.129.10">
    <property type="entry name" value="Hotdog Thioesterase"/>
    <property type="match status" value="1"/>
</dbReference>
<keyword evidence="2" id="KW-0378">Hydrolase</keyword>
<protein>
    <recommendedName>
        <fullName evidence="3">Thioesterase domain-containing protein</fullName>
    </recommendedName>
</protein>
<dbReference type="NCBIfam" id="TIGR00369">
    <property type="entry name" value="unchar_dom_1"/>
    <property type="match status" value="1"/>
</dbReference>
<dbReference type="Pfam" id="PF03061">
    <property type="entry name" value="4HBT"/>
    <property type="match status" value="1"/>
</dbReference>
<dbReference type="SUPFAM" id="SSF54637">
    <property type="entry name" value="Thioesterase/thiol ester dehydrase-isomerase"/>
    <property type="match status" value="1"/>
</dbReference>
<organism evidence="4 5">
    <name type="scientific">Dendroctonus ponderosae</name>
    <name type="common">Mountain pine beetle</name>
    <dbReference type="NCBI Taxonomy" id="77166"/>
    <lineage>
        <taxon>Eukaryota</taxon>
        <taxon>Metazoa</taxon>
        <taxon>Ecdysozoa</taxon>
        <taxon>Arthropoda</taxon>
        <taxon>Hexapoda</taxon>
        <taxon>Insecta</taxon>
        <taxon>Pterygota</taxon>
        <taxon>Neoptera</taxon>
        <taxon>Endopterygota</taxon>
        <taxon>Coleoptera</taxon>
        <taxon>Polyphaga</taxon>
        <taxon>Cucujiformia</taxon>
        <taxon>Curculionidae</taxon>
        <taxon>Scolytinae</taxon>
        <taxon>Dendroctonus</taxon>
    </lineage>
</organism>
<evidence type="ECO:0000256" key="1">
    <source>
        <dbReference type="ARBA" id="ARBA00008324"/>
    </source>
</evidence>
<dbReference type="InterPro" id="IPR003736">
    <property type="entry name" value="PAAI_dom"/>
</dbReference>
<dbReference type="Proteomes" id="UP000030742">
    <property type="component" value="Unassembled WGS sequence"/>
</dbReference>
<proteinExistence type="inferred from homology"/>
<dbReference type="PANTHER" id="PTHR21660">
    <property type="entry name" value="THIOESTERASE SUPERFAMILY MEMBER-RELATED"/>
    <property type="match status" value="1"/>
</dbReference>
<comment type="similarity">
    <text evidence="1">Belongs to the thioesterase PaaI family.</text>
</comment>
<dbReference type="EMBL" id="KB631815">
    <property type="protein sequence ID" value="ERL86436.1"/>
    <property type="molecule type" value="Genomic_DNA"/>
</dbReference>
<dbReference type="OrthoDB" id="46529at2759"/>
<dbReference type="GO" id="GO:0047617">
    <property type="term" value="F:fatty acyl-CoA hydrolase activity"/>
    <property type="evidence" value="ECO:0007669"/>
    <property type="project" value="InterPro"/>
</dbReference>
<reference evidence="4 5" key="1">
    <citation type="journal article" date="2013" name="Genome Biol.">
        <title>Draft genome of the mountain pine beetle, Dendroctonus ponderosae Hopkins, a major forest pest.</title>
        <authorList>
            <person name="Keeling C.I."/>
            <person name="Yuen M.M."/>
            <person name="Liao N.Y."/>
            <person name="Docking T.R."/>
            <person name="Chan S.K."/>
            <person name="Taylor G.A."/>
            <person name="Palmquist D.L."/>
            <person name="Jackman S.D."/>
            <person name="Nguyen A."/>
            <person name="Li M."/>
            <person name="Henderson H."/>
            <person name="Janes J.K."/>
            <person name="Zhao Y."/>
            <person name="Pandoh P."/>
            <person name="Moore R."/>
            <person name="Sperling F.A."/>
            <person name="Huber D.P."/>
            <person name="Birol I."/>
            <person name="Jones S.J."/>
            <person name="Bohlmann J."/>
        </authorList>
    </citation>
    <scope>NUCLEOTIDE SEQUENCE</scope>
</reference>
<dbReference type="InterPro" id="IPR006683">
    <property type="entry name" value="Thioestr_dom"/>
</dbReference>
<dbReference type="STRING" id="77166.U4U760"/>
<dbReference type="InterPro" id="IPR029069">
    <property type="entry name" value="HotDog_dom_sf"/>
</dbReference>
<evidence type="ECO:0000259" key="3">
    <source>
        <dbReference type="Pfam" id="PF03061"/>
    </source>
</evidence>
<dbReference type="FunFam" id="3.10.129.10:FF:000033">
    <property type="entry name" value="acyl-coenzyme A thioesterase 13"/>
    <property type="match status" value="1"/>
</dbReference>
<dbReference type="PANTHER" id="PTHR21660:SF1">
    <property type="entry name" value="ACYL-COENZYME A THIOESTERASE 13"/>
    <property type="match status" value="1"/>
</dbReference>
<dbReference type="AlphaFoldDB" id="U4U760"/>
<dbReference type="CDD" id="cd03443">
    <property type="entry name" value="PaaI_thioesterase"/>
    <property type="match status" value="1"/>
</dbReference>
<dbReference type="InterPro" id="IPR039298">
    <property type="entry name" value="ACOT13"/>
</dbReference>
<name>U4U760_DENPD</name>
<evidence type="ECO:0000313" key="5">
    <source>
        <dbReference type="Proteomes" id="UP000030742"/>
    </source>
</evidence>
<evidence type="ECO:0000256" key="2">
    <source>
        <dbReference type="ARBA" id="ARBA00022801"/>
    </source>
</evidence>